<dbReference type="AlphaFoldDB" id="A0A2G1VSS8"/>
<dbReference type="GO" id="GO:0016787">
    <property type="term" value="F:hydrolase activity"/>
    <property type="evidence" value="ECO:0007669"/>
    <property type="project" value="InterPro"/>
</dbReference>
<evidence type="ECO:0000259" key="2">
    <source>
        <dbReference type="Pfam" id="PF00149"/>
    </source>
</evidence>
<dbReference type="PANTHER" id="PTHR43143:SF6">
    <property type="entry name" value="BLL3016 PROTEIN"/>
    <property type="match status" value="1"/>
</dbReference>
<organism evidence="5 6">
    <name type="scientific">Leeuwenhoekiella nanhaiensis</name>
    <dbReference type="NCBI Taxonomy" id="1655491"/>
    <lineage>
        <taxon>Bacteria</taxon>
        <taxon>Pseudomonadati</taxon>
        <taxon>Bacteroidota</taxon>
        <taxon>Flavobacteriia</taxon>
        <taxon>Flavobacteriales</taxon>
        <taxon>Flavobacteriaceae</taxon>
        <taxon>Leeuwenhoekiella</taxon>
    </lineage>
</organism>
<reference evidence="5 6" key="1">
    <citation type="submission" date="2017-08" db="EMBL/GenBank/DDBJ databases">
        <title>The whole genome shortgun sequences of strain Leeuwenhoekiella nanhaiensis G18 from the South China Sea.</title>
        <authorList>
            <person name="Liu Q."/>
        </authorList>
    </citation>
    <scope>NUCLEOTIDE SEQUENCE [LARGE SCALE GENOMIC DNA]</scope>
    <source>
        <strain evidence="5 6">G18</strain>
    </source>
</reference>
<dbReference type="SUPFAM" id="SSF56300">
    <property type="entry name" value="Metallo-dependent phosphatases"/>
    <property type="match status" value="1"/>
</dbReference>
<name>A0A2G1VSS8_9FLAO</name>
<evidence type="ECO:0000256" key="1">
    <source>
        <dbReference type="SAM" id="SignalP"/>
    </source>
</evidence>
<feature type="chain" id="PRO_5013800535" evidence="1">
    <location>
        <begin position="20"/>
        <end position="524"/>
    </location>
</feature>
<dbReference type="PANTHER" id="PTHR43143">
    <property type="entry name" value="METALLOPHOSPHOESTERASE, CALCINEURIN SUPERFAMILY"/>
    <property type="match status" value="1"/>
</dbReference>
<feature type="signal peptide" evidence="1">
    <location>
        <begin position="1"/>
        <end position="19"/>
    </location>
</feature>
<dbReference type="Proteomes" id="UP000229433">
    <property type="component" value="Unassembled WGS sequence"/>
</dbReference>
<sequence>MKTIKWAVLSCMLSLAVNAQQKATGYVFEDENRNGKKDRNEKGIAGVSVTNGEDVIATDAKGSYELSLKEGQSLAVIKPAGYSLPVNAQNLPQFYYSYRPEGSPKSDFKGIAPTGKLPKSVDFALLPAQEEDRFTALIFGDPQPYTEQEVAYFAKGIVNEVEGIQDVVFGLSLGDLVGNDLDLFSPYITAVQRVGIPWFNLMGNHDMNFDAPSDDLSDETYESYFGPANYAFNYGKVHFLVLDDILYPDPREGKGYWGGFREDQLRFIENDLALVPKDHLVVVAFHIPLSEPQGDPFRDADRERLFKALRPFENTLSLSAHTHIQRQDYFTEAQGWQGKKPHHEYNVGTTSGDWYSGAFNEQGVPVSTMRDGTPKGYAFIHFDGNTYKTDYKVAGKPAAYQMEIFAPKVLAQGKGTKAGIYTNFFMGAEGDTVEYRVDAGEWKPMDYINEQDPSYEATIYEWDTAEVLIAGKRGSNPVKSTHLWWGKIPTKLDLGTHTIEVKATDRYGKTHLGTASYRLEEPVK</sequence>
<dbReference type="InterPro" id="IPR032285">
    <property type="entry name" value="Metallophos_N"/>
</dbReference>
<dbReference type="InterPro" id="IPR051918">
    <property type="entry name" value="STPP_CPPED1"/>
</dbReference>
<protein>
    <submittedName>
        <fullName evidence="5">Metallophosphoesterase</fullName>
    </submittedName>
</protein>
<dbReference type="Gene3D" id="2.60.40.10">
    <property type="entry name" value="Immunoglobulins"/>
    <property type="match status" value="1"/>
</dbReference>
<accession>A0A2G1VSS8</accession>
<evidence type="ECO:0000259" key="4">
    <source>
        <dbReference type="Pfam" id="PF16371"/>
    </source>
</evidence>
<gene>
    <name evidence="5" type="ORF">CJ305_07695</name>
</gene>
<dbReference type="InterPro" id="IPR032288">
    <property type="entry name" value="Metallophos_C"/>
</dbReference>
<dbReference type="InterPro" id="IPR013783">
    <property type="entry name" value="Ig-like_fold"/>
</dbReference>
<dbReference type="Gene3D" id="3.60.21.10">
    <property type="match status" value="1"/>
</dbReference>
<dbReference type="Pfam" id="PF16371">
    <property type="entry name" value="MetallophosN"/>
    <property type="match status" value="1"/>
</dbReference>
<proteinExistence type="predicted"/>
<evidence type="ECO:0000259" key="3">
    <source>
        <dbReference type="Pfam" id="PF16370"/>
    </source>
</evidence>
<dbReference type="Pfam" id="PF16370">
    <property type="entry name" value="MetallophosC"/>
    <property type="match status" value="1"/>
</dbReference>
<evidence type="ECO:0000313" key="5">
    <source>
        <dbReference type="EMBL" id="PHQ29843.1"/>
    </source>
</evidence>
<dbReference type="OrthoDB" id="1776264at2"/>
<dbReference type="InterPro" id="IPR004843">
    <property type="entry name" value="Calcineurin-like_PHP"/>
</dbReference>
<feature type="domain" description="Calcineurin-like phosphoesterase" evidence="2">
    <location>
        <begin position="137"/>
        <end position="324"/>
    </location>
</feature>
<dbReference type="InterPro" id="IPR029052">
    <property type="entry name" value="Metallo-depent_PP-like"/>
</dbReference>
<keyword evidence="6" id="KW-1185">Reference proteome</keyword>
<feature type="domain" description="Calcineurin-like phosphoesterase C-terminal" evidence="3">
    <location>
        <begin position="344"/>
        <end position="510"/>
    </location>
</feature>
<feature type="domain" description="Calcineurin-like phosphoesterase N-terminal" evidence="4">
    <location>
        <begin position="38"/>
        <end position="109"/>
    </location>
</feature>
<dbReference type="Pfam" id="PF00149">
    <property type="entry name" value="Metallophos"/>
    <property type="match status" value="1"/>
</dbReference>
<evidence type="ECO:0000313" key="6">
    <source>
        <dbReference type="Proteomes" id="UP000229433"/>
    </source>
</evidence>
<dbReference type="EMBL" id="NQXA01000003">
    <property type="protein sequence ID" value="PHQ29843.1"/>
    <property type="molecule type" value="Genomic_DNA"/>
</dbReference>
<keyword evidence="1" id="KW-0732">Signal</keyword>
<dbReference type="RefSeq" id="WP_099645685.1">
    <property type="nucleotide sequence ID" value="NZ_KZ319289.1"/>
</dbReference>
<dbReference type="SUPFAM" id="SSF117074">
    <property type="entry name" value="Hypothetical protein PA1324"/>
    <property type="match status" value="1"/>
</dbReference>
<comment type="caution">
    <text evidence="5">The sequence shown here is derived from an EMBL/GenBank/DDBJ whole genome shotgun (WGS) entry which is preliminary data.</text>
</comment>